<sequence length="647" mass="74166">MSSSGIKRTIPTREILKATEGFANQIPGGGGVYARVYFAKLGEQWQNQTAAVKRFIQGVHKVKEEFNNELQVVSTLHHENIIGFIGYNDQYNSMMLVYEYAVNRSLYDHLVDPMKRIWLTWGIRLNICIDAAKGLNYLHSGLGKDKRVIHRSVNPTHILLGEYMVAKVSGFRLSLSGPRNKLDDTPVETTVDLGDKYYLDPIYNESRIPTTKSDVYSFGVLLIEMVTGKLAKDTITGFGPPQTLIDWIRSNYDDGLDKIVDYHIKDQIKIDSFHEFKELAYRCISLNSNDRPTMHQVMKRLKEAQNIQIHGPTFTKVTKRSHKHEQLESWLIPLKEIKLATENFNPITKIGEGGFGNVYKAQLSERWENCTVAIKHLDPKSHQGKKEFLTEIKLISSFHHQNIIPFVGYCDEEKEMIIVYEYANNGSLDHHLHDPIKRGLITWSQRLKICLGAANGLEYLHSGQGDFTRVIHRDIKCGNILLDENMHAKICDFGLSKEGPRNQQHTQIYTKASGTNFYLDPLYQESGILRKESDVYSFGVVLFEILSGRPTYKPTKFVDGNPQFLINLVRRYYNDEPEKLIDPAIKNQVDSRCFNMFKDLAYQCISLESEERPTMETIIDILEDAIDFQDENKNDVEKATFGCCCLQ</sequence>
<dbReference type="PROSITE" id="PS00107">
    <property type="entry name" value="PROTEIN_KINASE_ATP"/>
    <property type="match status" value="1"/>
</dbReference>
<keyword evidence="19" id="KW-1185">Reference proteome</keyword>
<evidence type="ECO:0000256" key="8">
    <source>
        <dbReference type="ARBA" id="ARBA00022729"/>
    </source>
</evidence>
<dbReference type="SUPFAM" id="SSF56112">
    <property type="entry name" value="Protein kinase-like (PK-like)"/>
    <property type="match status" value="2"/>
</dbReference>
<keyword evidence="9 16" id="KW-0547">Nucleotide-binding</keyword>
<evidence type="ECO:0000256" key="11">
    <source>
        <dbReference type="ARBA" id="ARBA00022840"/>
    </source>
</evidence>
<dbReference type="Proteomes" id="UP001177003">
    <property type="component" value="Chromosome 1"/>
</dbReference>
<comment type="similarity">
    <text evidence="2">In the N-terminal section; belongs to the leguminous lectin family.</text>
</comment>
<dbReference type="InterPro" id="IPR008271">
    <property type="entry name" value="Ser/Thr_kinase_AS"/>
</dbReference>
<keyword evidence="14" id="KW-0675">Receptor</keyword>
<accession>A0AA35V2B5</accession>
<keyword evidence="7" id="KW-0812">Transmembrane</keyword>
<dbReference type="InterPro" id="IPR011009">
    <property type="entry name" value="Kinase-like_dom_sf"/>
</dbReference>
<evidence type="ECO:0000256" key="12">
    <source>
        <dbReference type="ARBA" id="ARBA00022989"/>
    </source>
</evidence>
<dbReference type="GO" id="GO:0004714">
    <property type="term" value="F:transmembrane receptor protein tyrosine kinase activity"/>
    <property type="evidence" value="ECO:0007669"/>
    <property type="project" value="InterPro"/>
</dbReference>
<keyword evidence="13" id="KW-0472">Membrane</keyword>
<protein>
    <recommendedName>
        <fullName evidence="17">Protein kinase domain-containing protein</fullName>
    </recommendedName>
</protein>
<dbReference type="PROSITE" id="PS50011">
    <property type="entry name" value="PROTEIN_KINASE_DOM"/>
    <property type="match status" value="2"/>
</dbReference>
<evidence type="ECO:0000259" key="17">
    <source>
        <dbReference type="PROSITE" id="PS50011"/>
    </source>
</evidence>
<evidence type="ECO:0000256" key="3">
    <source>
        <dbReference type="ARBA" id="ARBA00010217"/>
    </source>
</evidence>
<dbReference type="PANTHER" id="PTHR27003">
    <property type="entry name" value="OS07G0166700 PROTEIN"/>
    <property type="match status" value="1"/>
</dbReference>
<evidence type="ECO:0000256" key="16">
    <source>
        <dbReference type="PROSITE-ProRule" id="PRU10141"/>
    </source>
</evidence>
<organism evidence="18 19">
    <name type="scientific">Lactuca saligna</name>
    <name type="common">Willowleaf lettuce</name>
    <dbReference type="NCBI Taxonomy" id="75948"/>
    <lineage>
        <taxon>Eukaryota</taxon>
        <taxon>Viridiplantae</taxon>
        <taxon>Streptophyta</taxon>
        <taxon>Embryophyta</taxon>
        <taxon>Tracheophyta</taxon>
        <taxon>Spermatophyta</taxon>
        <taxon>Magnoliopsida</taxon>
        <taxon>eudicotyledons</taxon>
        <taxon>Gunneridae</taxon>
        <taxon>Pentapetalae</taxon>
        <taxon>asterids</taxon>
        <taxon>campanulids</taxon>
        <taxon>Asterales</taxon>
        <taxon>Asteraceae</taxon>
        <taxon>Cichorioideae</taxon>
        <taxon>Cichorieae</taxon>
        <taxon>Lactucinae</taxon>
        <taxon>Lactuca</taxon>
    </lineage>
</organism>
<evidence type="ECO:0000256" key="9">
    <source>
        <dbReference type="ARBA" id="ARBA00022741"/>
    </source>
</evidence>
<feature type="binding site" evidence="16">
    <location>
        <position position="375"/>
    </location>
    <ligand>
        <name>ATP</name>
        <dbReference type="ChEBI" id="CHEBI:30616"/>
    </ligand>
</feature>
<keyword evidence="5" id="KW-0723">Serine/threonine-protein kinase</keyword>
<proteinExistence type="inferred from homology"/>
<dbReference type="GO" id="GO:0009506">
    <property type="term" value="C:plasmodesma"/>
    <property type="evidence" value="ECO:0007669"/>
    <property type="project" value="TreeGrafter"/>
</dbReference>
<dbReference type="GO" id="GO:0004674">
    <property type="term" value="F:protein serine/threonine kinase activity"/>
    <property type="evidence" value="ECO:0007669"/>
    <property type="project" value="UniProtKB-KW"/>
</dbReference>
<evidence type="ECO:0000256" key="10">
    <source>
        <dbReference type="ARBA" id="ARBA00022777"/>
    </source>
</evidence>
<dbReference type="GO" id="GO:0005524">
    <property type="term" value="F:ATP binding"/>
    <property type="evidence" value="ECO:0007669"/>
    <property type="project" value="UniProtKB-UniRule"/>
</dbReference>
<dbReference type="Pfam" id="PF07714">
    <property type="entry name" value="PK_Tyr_Ser-Thr"/>
    <property type="match status" value="2"/>
</dbReference>
<dbReference type="EMBL" id="OX465077">
    <property type="protein sequence ID" value="CAI9269104.1"/>
    <property type="molecule type" value="Genomic_DNA"/>
</dbReference>
<dbReference type="Gene3D" id="1.10.510.10">
    <property type="entry name" value="Transferase(Phosphotransferase) domain 1"/>
    <property type="match status" value="2"/>
</dbReference>
<keyword evidence="4" id="KW-1003">Cell membrane</keyword>
<evidence type="ECO:0000256" key="15">
    <source>
        <dbReference type="ARBA" id="ARBA00023180"/>
    </source>
</evidence>
<dbReference type="AlphaFoldDB" id="A0AA35V2B5"/>
<gene>
    <name evidence="18" type="ORF">LSALG_LOCUS9491</name>
</gene>
<evidence type="ECO:0000313" key="19">
    <source>
        <dbReference type="Proteomes" id="UP001177003"/>
    </source>
</evidence>
<dbReference type="InterPro" id="IPR017441">
    <property type="entry name" value="Protein_kinase_ATP_BS"/>
</dbReference>
<dbReference type="FunFam" id="3.30.200.20:FF:000039">
    <property type="entry name" value="receptor-like protein kinase FERONIA"/>
    <property type="match status" value="1"/>
</dbReference>
<reference evidence="18" key="1">
    <citation type="submission" date="2023-04" db="EMBL/GenBank/DDBJ databases">
        <authorList>
            <person name="Vijverberg K."/>
            <person name="Xiong W."/>
            <person name="Schranz E."/>
        </authorList>
    </citation>
    <scope>NUCLEOTIDE SEQUENCE</scope>
</reference>
<dbReference type="SMART" id="SM00220">
    <property type="entry name" value="S_TKc"/>
    <property type="match status" value="2"/>
</dbReference>
<dbReference type="InterPro" id="IPR001245">
    <property type="entry name" value="Ser-Thr/Tyr_kinase_cat_dom"/>
</dbReference>
<comment type="subcellular location">
    <subcellularLocation>
        <location evidence="1">Cell membrane</location>
        <topology evidence="1">Single-pass type I membrane protein</topology>
    </subcellularLocation>
</comment>
<dbReference type="GO" id="GO:0005886">
    <property type="term" value="C:plasma membrane"/>
    <property type="evidence" value="ECO:0007669"/>
    <property type="project" value="UniProtKB-SubCell"/>
</dbReference>
<evidence type="ECO:0000256" key="2">
    <source>
        <dbReference type="ARBA" id="ARBA00008536"/>
    </source>
</evidence>
<comment type="similarity">
    <text evidence="3">In the C-terminal section; belongs to the protein kinase superfamily. Ser/Thr protein kinase family.</text>
</comment>
<evidence type="ECO:0000256" key="1">
    <source>
        <dbReference type="ARBA" id="ARBA00004251"/>
    </source>
</evidence>
<dbReference type="Gene3D" id="3.30.200.20">
    <property type="entry name" value="Phosphorylase Kinase, domain 1"/>
    <property type="match status" value="2"/>
</dbReference>
<evidence type="ECO:0000313" key="18">
    <source>
        <dbReference type="EMBL" id="CAI9269104.1"/>
    </source>
</evidence>
<dbReference type="InterPro" id="IPR000719">
    <property type="entry name" value="Prot_kinase_dom"/>
</dbReference>
<keyword evidence="6" id="KW-0808">Transferase</keyword>
<keyword evidence="12" id="KW-1133">Transmembrane helix</keyword>
<dbReference type="GO" id="GO:0002229">
    <property type="term" value="P:defense response to oomycetes"/>
    <property type="evidence" value="ECO:0007669"/>
    <property type="project" value="UniProtKB-ARBA"/>
</dbReference>
<keyword evidence="11 16" id="KW-0067">ATP-binding</keyword>
<evidence type="ECO:0000256" key="7">
    <source>
        <dbReference type="ARBA" id="ARBA00022692"/>
    </source>
</evidence>
<keyword evidence="15" id="KW-0325">Glycoprotein</keyword>
<evidence type="ECO:0000256" key="5">
    <source>
        <dbReference type="ARBA" id="ARBA00022527"/>
    </source>
</evidence>
<dbReference type="FunFam" id="1.10.510.10:FF:000240">
    <property type="entry name" value="Lectin-domain containing receptor kinase A4.3"/>
    <property type="match status" value="1"/>
</dbReference>
<keyword evidence="8" id="KW-0732">Signal</keyword>
<keyword evidence="10" id="KW-0418">Kinase</keyword>
<evidence type="ECO:0000256" key="6">
    <source>
        <dbReference type="ARBA" id="ARBA00022679"/>
    </source>
</evidence>
<dbReference type="InterPro" id="IPR045272">
    <property type="entry name" value="ANXUR1/2-like"/>
</dbReference>
<feature type="domain" description="Protein kinase" evidence="17">
    <location>
        <begin position="344"/>
        <end position="626"/>
    </location>
</feature>
<dbReference type="PANTHER" id="PTHR27003:SF359">
    <property type="entry name" value="SERINE_THREONINE-PROTEIN KINASE UNC-51-RELATED"/>
    <property type="match status" value="1"/>
</dbReference>
<dbReference type="PROSITE" id="PS00108">
    <property type="entry name" value="PROTEIN_KINASE_ST"/>
    <property type="match status" value="1"/>
</dbReference>
<evidence type="ECO:0000256" key="14">
    <source>
        <dbReference type="ARBA" id="ARBA00023170"/>
    </source>
</evidence>
<name>A0AA35V2B5_LACSI</name>
<evidence type="ECO:0000256" key="4">
    <source>
        <dbReference type="ARBA" id="ARBA00022475"/>
    </source>
</evidence>
<evidence type="ECO:0000256" key="13">
    <source>
        <dbReference type="ARBA" id="ARBA00023136"/>
    </source>
</evidence>
<feature type="domain" description="Protein kinase" evidence="17">
    <location>
        <begin position="22"/>
        <end position="314"/>
    </location>
</feature>